<dbReference type="RefSeq" id="WP_311939443.1">
    <property type="nucleotide sequence ID" value="NZ_JAVSCS010000024.1"/>
</dbReference>
<evidence type="ECO:0000313" key="3">
    <source>
        <dbReference type="Proteomes" id="UP001555786"/>
    </source>
</evidence>
<name>A0ABV3PTS3_9HYPH</name>
<comment type="caution">
    <text evidence="2">The sequence shown here is derived from an EMBL/GenBank/DDBJ whole genome shotgun (WGS) entry which is preliminary data.</text>
</comment>
<feature type="region of interest" description="Disordered" evidence="1">
    <location>
        <begin position="63"/>
        <end position="93"/>
    </location>
</feature>
<protein>
    <submittedName>
        <fullName evidence="2">Uncharacterized protein</fullName>
    </submittedName>
</protein>
<evidence type="ECO:0000256" key="1">
    <source>
        <dbReference type="SAM" id="MobiDB-lite"/>
    </source>
</evidence>
<sequence>MPRQLFGRSVRGATPRAGHVIWSGISDNTVKIVDNCRTSQLGFVPLDNSEPFLAVVEARTPVPDQRAPRANGGQRDKVLGAHMSLQRRGPVLA</sequence>
<dbReference type="EMBL" id="JBFNQD010000011">
    <property type="protein sequence ID" value="MEW9309045.1"/>
    <property type="molecule type" value="Genomic_DNA"/>
</dbReference>
<accession>A0ABV3PTS3</accession>
<reference evidence="2 3" key="1">
    <citation type="submission" date="2024-07" db="EMBL/GenBank/DDBJ databases">
        <title>Description of Labrys sedimenti sp. nov., isolated from a diclofenac-degrading enrichment culture.</title>
        <authorList>
            <person name="Tancsics A."/>
            <person name="Csepanyi A."/>
        </authorList>
    </citation>
    <scope>NUCLEOTIDE SEQUENCE [LARGE SCALE GENOMIC DNA]</scope>
    <source>
        <strain evidence="2 3">LMG 23578</strain>
    </source>
</reference>
<evidence type="ECO:0000313" key="2">
    <source>
        <dbReference type="EMBL" id="MEW9309045.1"/>
    </source>
</evidence>
<gene>
    <name evidence="2" type="ORF">ABXS05_26080</name>
</gene>
<keyword evidence="3" id="KW-1185">Reference proteome</keyword>
<proteinExistence type="predicted"/>
<organism evidence="2 3">
    <name type="scientific">Labrys neptuniae</name>
    <dbReference type="NCBI Taxonomy" id="376174"/>
    <lineage>
        <taxon>Bacteria</taxon>
        <taxon>Pseudomonadati</taxon>
        <taxon>Pseudomonadota</taxon>
        <taxon>Alphaproteobacteria</taxon>
        <taxon>Hyphomicrobiales</taxon>
        <taxon>Xanthobacteraceae</taxon>
        <taxon>Labrys</taxon>
    </lineage>
</organism>
<dbReference type="Proteomes" id="UP001555786">
    <property type="component" value="Unassembled WGS sequence"/>
</dbReference>